<dbReference type="Pfam" id="PF01261">
    <property type="entry name" value="AP_endonuc_2"/>
    <property type="match status" value="1"/>
</dbReference>
<gene>
    <name evidence="2" type="ORF">CBLFYP116_03885</name>
</gene>
<proteinExistence type="predicted"/>
<evidence type="ECO:0000313" key="2">
    <source>
        <dbReference type="EMBL" id="VYT44551.1"/>
    </source>
</evidence>
<accession>A0A6N2WRR0</accession>
<reference evidence="2" key="1">
    <citation type="submission" date="2019-11" db="EMBL/GenBank/DDBJ databases">
        <authorList>
            <person name="Feng L."/>
        </authorList>
    </citation>
    <scope>NUCLEOTIDE SEQUENCE</scope>
    <source>
        <strain evidence="2">CbolteaeLFYP116</strain>
    </source>
</reference>
<dbReference type="EC" id="5.3.1.-" evidence="2"/>
<dbReference type="AlphaFoldDB" id="A0A6N2WRR0"/>
<organism evidence="2">
    <name type="scientific">Enterocloster bolteae</name>
    <dbReference type="NCBI Taxonomy" id="208479"/>
    <lineage>
        <taxon>Bacteria</taxon>
        <taxon>Bacillati</taxon>
        <taxon>Bacillota</taxon>
        <taxon>Clostridia</taxon>
        <taxon>Lachnospirales</taxon>
        <taxon>Lachnospiraceae</taxon>
        <taxon>Enterocloster</taxon>
    </lineage>
</organism>
<name>A0A6N2WRR0_9FIRM</name>
<protein>
    <submittedName>
        <fullName evidence="2">D-tagatose 3-epimerase</fullName>
        <ecNumber evidence="2">5.3.1.-</ecNumber>
    </submittedName>
</protein>
<dbReference type="SUPFAM" id="SSF51658">
    <property type="entry name" value="Xylose isomerase-like"/>
    <property type="match status" value="1"/>
</dbReference>
<evidence type="ECO:0000259" key="1">
    <source>
        <dbReference type="Pfam" id="PF01261"/>
    </source>
</evidence>
<dbReference type="InterPro" id="IPR013022">
    <property type="entry name" value="Xyl_isomerase-like_TIM-brl"/>
</dbReference>
<keyword evidence="2" id="KW-0413">Isomerase</keyword>
<dbReference type="RefSeq" id="WP_002576131.1">
    <property type="nucleotide sequence ID" value="NZ_CACRTF010000017.1"/>
</dbReference>
<dbReference type="Gene3D" id="3.20.20.150">
    <property type="entry name" value="Divalent-metal-dependent TIM barrel enzymes"/>
    <property type="match status" value="1"/>
</dbReference>
<dbReference type="EMBL" id="CACRTF010000017">
    <property type="protein sequence ID" value="VYT44551.1"/>
    <property type="molecule type" value="Genomic_DNA"/>
</dbReference>
<feature type="domain" description="Xylose isomerase-like TIM barrel" evidence="1">
    <location>
        <begin position="24"/>
        <end position="259"/>
    </location>
</feature>
<dbReference type="InterPro" id="IPR050312">
    <property type="entry name" value="IolE/XylAMocC-like"/>
</dbReference>
<dbReference type="InterPro" id="IPR036237">
    <property type="entry name" value="Xyl_isomerase-like_sf"/>
</dbReference>
<dbReference type="PANTHER" id="PTHR12110">
    <property type="entry name" value="HYDROXYPYRUVATE ISOMERASE"/>
    <property type="match status" value="1"/>
</dbReference>
<sequence>MRFGCCINMVASELDGIGTEHLSELEHMGYDYVEMPLAEMMRLDGPNFLELKRRVDRLTIGCEVCNNFFPKHMRLTGQEVRMDLVLSYAERALTRAKDLGATCVVFGSGSAKNVPKGTSLEKGYQQIVDLLNQIASLAANRDIIICIEPLRKQECNLINTFEEGGRLADELRHPNIKVLADYFHMMAEAEPMSHLSGPGGRYLAHVHFSSSERKFPGYQDEEAYHEFFNELNRIGYDGRISCEAYSGDFKAEAPVTLEFLKHMDARAKGGDSSV</sequence>
<dbReference type="GO" id="GO:0016853">
    <property type="term" value="F:isomerase activity"/>
    <property type="evidence" value="ECO:0007669"/>
    <property type="project" value="UniProtKB-KW"/>
</dbReference>